<dbReference type="GO" id="GO:0016301">
    <property type="term" value="F:kinase activity"/>
    <property type="evidence" value="ECO:0007669"/>
    <property type="project" value="UniProtKB-KW"/>
</dbReference>
<comment type="similarity">
    <text evidence="1">Belongs to the carbohydrate kinase PfkB family.</text>
</comment>
<dbReference type="InterPro" id="IPR050306">
    <property type="entry name" value="PfkB_Carbo_kinase"/>
</dbReference>
<dbReference type="AlphaFoldDB" id="A0A6H0SGW4"/>
<dbReference type="PANTHER" id="PTHR43085:SF1">
    <property type="entry name" value="PSEUDOURIDINE KINASE-RELATED"/>
    <property type="match status" value="1"/>
</dbReference>
<evidence type="ECO:0000313" key="7">
    <source>
        <dbReference type="EMBL" id="QIV86534.1"/>
    </source>
</evidence>
<feature type="domain" description="Carbohydrate kinase PfkB" evidence="6">
    <location>
        <begin position="18"/>
        <end position="288"/>
    </location>
</feature>
<keyword evidence="4 7" id="KW-0418">Kinase</keyword>
<evidence type="ECO:0000256" key="2">
    <source>
        <dbReference type="ARBA" id="ARBA00022679"/>
    </source>
</evidence>
<dbReference type="CDD" id="cd01167">
    <property type="entry name" value="bac_FRK"/>
    <property type="match status" value="1"/>
</dbReference>
<dbReference type="GO" id="GO:0005524">
    <property type="term" value="F:ATP binding"/>
    <property type="evidence" value="ECO:0007669"/>
    <property type="project" value="UniProtKB-KW"/>
</dbReference>
<evidence type="ECO:0000256" key="3">
    <source>
        <dbReference type="ARBA" id="ARBA00022741"/>
    </source>
</evidence>
<evidence type="ECO:0000256" key="1">
    <source>
        <dbReference type="ARBA" id="ARBA00010688"/>
    </source>
</evidence>
<dbReference type="InterPro" id="IPR029056">
    <property type="entry name" value="Ribokinase-like"/>
</dbReference>
<dbReference type="PROSITE" id="PS00583">
    <property type="entry name" value="PFKB_KINASES_1"/>
    <property type="match status" value="1"/>
</dbReference>
<proteinExistence type="inferred from homology"/>
<name>A0A6H0SGW4_9MICC</name>
<dbReference type="SUPFAM" id="SSF53613">
    <property type="entry name" value="Ribokinase-like"/>
    <property type="match status" value="1"/>
</dbReference>
<organism evidence="7 8">
    <name type="scientific">Glutamicibacter mishrai</name>
    <dbReference type="NCBI Taxonomy" id="1775880"/>
    <lineage>
        <taxon>Bacteria</taxon>
        <taxon>Bacillati</taxon>
        <taxon>Actinomycetota</taxon>
        <taxon>Actinomycetes</taxon>
        <taxon>Micrococcales</taxon>
        <taxon>Micrococcaceae</taxon>
        <taxon>Glutamicibacter</taxon>
    </lineage>
</organism>
<dbReference type="Pfam" id="PF00294">
    <property type="entry name" value="PfkB"/>
    <property type="match status" value="1"/>
</dbReference>
<keyword evidence="8" id="KW-1185">Reference proteome</keyword>
<accession>A0A6H0SGW4</accession>
<evidence type="ECO:0000256" key="4">
    <source>
        <dbReference type="ARBA" id="ARBA00022777"/>
    </source>
</evidence>
<sequence>MVSIQVAGEALVDIVNSVAHPGGSPLNVAVGLGRLGHEVTLATDLGTDVHGELIAEHLRGSKVRLAEGSQSDAPTSTATVVLDSSSNASYEFELNCALQHLRASDAKLLHTGSIAAFRSPSAEKILEVFSASPQGQLRSYDPNLRPALVEDRAQALGTIEKLCSLSHVVKLSDEDAMWLYPGWDTDRVLEHILGLGASLAVMTFGARGAEAHTRGCEVAVPSLSVATVDTVGAGDAFMAGLLHAIFASDLAQSLINGSKIDRAELEAALQIAAACAGMTVARTGANPPSLSELDEFMAAAGR</sequence>
<dbReference type="PANTHER" id="PTHR43085">
    <property type="entry name" value="HEXOKINASE FAMILY MEMBER"/>
    <property type="match status" value="1"/>
</dbReference>
<dbReference type="InterPro" id="IPR011611">
    <property type="entry name" value="PfkB_dom"/>
</dbReference>
<reference evidence="7 8" key="1">
    <citation type="submission" date="2018-09" db="EMBL/GenBank/DDBJ databases">
        <title>Glutamicibacter mishrai S5-52T (LMG 29155T = KCTC 39846T).</title>
        <authorList>
            <person name="Das S.K."/>
        </authorList>
    </citation>
    <scope>NUCLEOTIDE SEQUENCE [LARGE SCALE GENOMIC DNA]</scope>
    <source>
        <strain evidence="7 8">S5-52</strain>
    </source>
</reference>
<keyword evidence="5" id="KW-0067">ATP-binding</keyword>
<dbReference type="InterPro" id="IPR002173">
    <property type="entry name" value="Carboh/pur_kinase_PfkB_CS"/>
</dbReference>
<evidence type="ECO:0000259" key="6">
    <source>
        <dbReference type="Pfam" id="PF00294"/>
    </source>
</evidence>
<dbReference type="EMBL" id="CP032549">
    <property type="protein sequence ID" value="QIV86534.1"/>
    <property type="molecule type" value="Genomic_DNA"/>
</dbReference>
<gene>
    <name evidence="7" type="ORF">D3791_04970</name>
</gene>
<dbReference type="RefSeq" id="WP_172511457.1">
    <property type="nucleotide sequence ID" value="NZ_CP032549.1"/>
</dbReference>
<protein>
    <submittedName>
        <fullName evidence="7">Carbohydrate kinase</fullName>
    </submittedName>
</protein>
<keyword evidence="2" id="KW-0808">Transferase</keyword>
<evidence type="ECO:0000256" key="5">
    <source>
        <dbReference type="ARBA" id="ARBA00022840"/>
    </source>
</evidence>
<evidence type="ECO:0000313" key="8">
    <source>
        <dbReference type="Proteomes" id="UP000502331"/>
    </source>
</evidence>
<dbReference type="PROSITE" id="PS00584">
    <property type="entry name" value="PFKB_KINASES_2"/>
    <property type="match status" value="1"/>
</dbReference>
<dbReference type="Proteomes" id="UP000502331">
    <property type="component" value="Chromosome"/>
</dbReference>
<keyword evidence="3" id="KW-0547">Nucleotide-binding</keyword>
<dbReference type="Gene3D" id="3.40.1190.20">
    <property type="match status" value="1"/>
</dbReference>